<dbReference type="InterPro" id="IPR013216">
    <property type="entry name" value="Methyltransf_11"/>
</dbReference>
<dbReference type="Gene3D" id="3.40.50.150">
    <property type="entry name" value="Vaccinia Virus protein VP39"/>
    <property type="match status" value="1"/>
</dbReference>
<gene>
    <name evidence="2" type="ORF">GCM10023329_00400</name>
</gene>
<evidence type="ECO:0000313" key="3">
    <source>
        <dbReference type="Proteomes" id="UP001501147"/>
    </source>
</evidence>
<dbReference type="SUPFAM" id="SSF53335">
    <property type="entry name" value="S-adenosyl-L-methionine-dependent methyltransferases"/>
    <property type="match status" value="1"/>
</dbReference>
<reference evidence="3" key="1">
    <citation type="journal article" date="2019" name="Int. J. Syst. Evol. Microbiol.">
        <title>The Global Catalogue of Microorganisms (GCM) 10K type strain sequencing project: providing services to taxonomists for standard genome sequencing and annotation.</title>
        <authorList>
            <consortium name="The Broad Institute Genomics Platform"/>
            <consortium name="The Broad Institute Genome Sequencing Center for Infectious Disease"/>
            <person name="Wu L."/>
            <person name="Ma J."/>
        </authorList>
    </citation>
    <scope>NUCLEOTIDE SEQUENCE [LARGE SCALE GENOMIC DNA]</scope>
    <source>
        <strain evidence="3">JCM 18324</strain>
    </source>
</reference>
<organism evidence="2 3">
    <name type="scientific">Streptomyces sanyensis</name>
    <dbReference type="NCBI Taxonomy" id="568869"/>
    <lineage>
        <taxon>Bacteria</taxon>
        <taxon>Bacillati</taxon>
        <taxon>Actinomycetota</taxon>
        <taxon>Actinomycetes</taxon>
        <taxon>Kitasatosporales</taxon>
        <taxon>Streptomycetaceae</taxon>
        <taxon>Streptomyces</taxon>
    </lineage>
</organism>
<accession>A0ABP8ZLK8</accession>
<dbReference type="EMBL" id="BAABJV010000001">
    <property type="protein sequence ID" value="GAA4759526.1"/>
    <property type="molecule type" value="Genomic_DNA"/>
</dbReference>
<sequence>MSARRPARPLAEPLRALLRSPVTGDPLTWAGPHLLTDGTTLWPCPDGIPYLRTGRDGLRARAVDALRAGEVDRALALLLCDRKDDTVPPADPAAALAAATGATTAAAAMAGLGYGGLAPYFLHRWCQPTYLSGLALLDAHAPTGSTLFEIACGAGHFLRTWTERSGPAIGSDLVFSHLWIARTFCAPDSDLVCFDADGPFPLADGAAGAALSHDSFHYFRDKRHVLAELLRVSGTGPVLLGHVHDAGHANFSPGLPLTADGYRELLAPDHCYDDEALTEAALRGRTVVPADRGRPQGAAALAFVRRATGAPGTPGRLTAPLPGRPLRVNPLLTDDGPRWPDEQFAREFADGWPYLRELSRPPRATVAAARAGRAGSDPDVDRAARRRALVDLPESWL</sequence>
<name>A0ABP8ZLK8_9ACTN</name>
<feature type="domain" description="Methyltransferase type 11" evidence="1">
    <location>
        <begin position="149"/>
        <end position="232"/>
    </location>
</feature>
<dbReference type="Pfam" id="PF08241">
    <property type="entry name" value="Methyltransf_11"/>
    <property type="match status" value="1"/>
</dbReference>
<comment type="caution">
    <text evidence="2">The sequence shown here is derived from an EMBL/GenBank/DDBJ whole genome shotgun (WGS) entry which is preliminary data.</text>
</comment>
<dbReference type="InterPro" id="IPR029063">
    <property type="entry name" value="SAM-dependent_MTases_sf"/>
</dbReference>
<keyword evidence="3" id="KW-1185">Reference proteome</keyword>
<evidence type="ECO:0000313" key="2">
    <source>
        <dbReference type="EMBL" id="GAA4759526.1"/>
    </source>
</evidence>
<dbReference type="RefSeq" id="WP_345608027.1">
    <property type="nucleotide sequence ID" value="NZ_BAABJV010000001.1"/>
</dbReference>
<evidence type="ECO:0000259" key="1">
    <source>
        <dbReference type="Pfam" id="PF08241"/>
    </source>
</evidence>
<protein>
    <recommendedName>
        <fullName evidence="1">Methyltransferase type 11 domain-containing protein</fullName>
    </recommendedName>
</protein>
<proteinExistence type="predicted"/>
<dbReference type="Proteomes" id="UP001501147">
    <property type="component" value="Unassembled WGS sequence"/>
</dbReference>